<feature type="region of interest" description="Disordered" evidence="1">
    <location>
        <begin position="1"/>
        <end position="40"/>
    </location>
</feature>
<evidence type="ECO:0000256" key="1">
    <source>
        <dbReference type="SAM" id="MobiDB-lite"/>
    </source>
</evidence>
<evidence type="ECO:0000313" key="3">
    <source>
        <dbReference type="Proteomes" id="UP001161757"/>
    </source>
</evidence>
<dbReference type="Proteomes" id="UP001161757">
    <property type="component" value="Unassembled WGS sequence"/>
</dbReference>
<comment type="caution">
    <text evidence="2">The sequence shown here is derived from an EMBL/GenBank/DDBJ whole genome shotgun (WGS) entry which is preliminary data.</text>
</comment>
<name>A0AAN6F3C0_EXODE</name>
<organism evidence="2 3">
    <name type="scientific">Exophiala dermatitidis</name>
    <name type="common">Black yeast-like fungus</name>
    <name type="synonym">Wangiella dermatitidis</name>
    <dbReference type="NCBI Taxonomy" id="5970"/>
    <lineage>
        <taxon>Eukaryota</taxon>
        <taxon>Fungi</taxon>
        <taxon>Dikarya</taxon>
        <taxon>Ascomycota</taxon>
        <taxon>Pezizomycotina</taxon>
        <taxon>Eurotiomycetes</taxon>
        <taxon>Chaetothyriomycetidae</taxon>
        <taxon>Chaetothyriales</taxon>
        <taxon>Herpotrichiellaceae</taxon>
        <taxon>Exophiala</taxon>
    </lineage>
</organism>
<dbReference type="EMBL" id="JAJGCB010000001">
    <property type="protein sequence ID" value="KAJ8995604.1"/>
    <property type="molecule type" value="Genomic_DNA"/>
</dbReference>
<protein>
    <submittedName>
        <fullName evidence="2">Uncharacterized protein</fullName>
    </submittedName>
</protein>
<reference evidence="2" key="1">
    <citation type="submission" date="2023-01" db="EMBL/GenBank/DDBJ databases">
        <title>Exophiala dermititidis isolated from Cystic Fibrosis Patient.</title>
        <authorList>
            <person name="Kurbessoian T."/>
            <person name="Crocker A."/>
            <person name="Murante D."/>
            <person name="Hogan D.A."/>
            <person name="Stajich J.E."/>
        </authorList>
    </citation>
    <scope>NUCLEOTIDE SEQUENCE</scope>
    <source>
        <strain evidence="2">Ex8</strain>
    </source>
</reference>
<proteinExistence type="predicted"/>
<evidence type="ECO:0000313" key="2">
    <source>
        <dbReference type="EMBL" id="KAJ8995604.1"/>
    </source>
</evidence>
<dbReference type="AlphaFoldDB" id="A0AAN6F3C0"/>
<accession>A0AAN6F3C0</accession>
<gene>
    <name evidence="2" type="ORF">HRR80_000369</name>
</gene>
<sequence length="137" mass="15177">MPSPQTSNPPGSGAPVKPPPTRKRKSSSTPKSTANEQTKKLKQEFTEIQNRLNGLTDLNEEKKKLERANNRLQKELTLLKDVGDQLAGAMAIFVEDAGIALRESKPSSAKDFLEQWRNFFRRCLEDAAPPKKTSTAG</sequence>